<protein>
    <submittedName>
        <fullName evidence="1">Uncharacterized protein</fullName>
    </submittedName>
</protein>
<dbReference type="AlphaFoldDB" id="A0AAD6NAH4"/>
<name>A0AAD6NAH4_PENCN</name>
<reference evidence="1" key="1">
    <citation type="journal article" date="2023" name="IMA Fungus">
        <title>Comparative genomic study of the Penicillium genus elucidates a diverse pangenome and 15 lateral gene transfer events.</title>
        <authorList>
            <person name="Petersen C."/>
            <person name="Sorensen T."/>
            <person name="Nielsen M.R."/>
            <person name="Sondergaard T.E."/>
            <person name="Sorensen J.L."/>
            <person name="Fitzpatrick D.A."/>
            <person name="Frisvad J.C."/>
            <person name="Nielsen K.L."/>
        </authorList>
    </citation>
    <scope>NUCLEOTIDE SEQUENCE</scope>
    <source>
        <strain evidence="1">IBT 15450</strain>
    </source>
</reference>
<evidence type="ECO:0000313" key="2">
    <source>
        <dbReference type="Proteomes" id="UP001219568"/>
    </source>
</evidence>
<accession>A0AAD6NAH4</accession>
<sequence>MTNDKVVILRYARDGAEFLIFALASSRPVVYDATCLFQDMGVSLDFMLMFCVSFGWLGVSFDTQPSDCG</sequence>
<gene>
    <name evidence="1" type="ORF">N7460_006349</name>
</gene>
<dbReference type="Proteomes" id="UP001219568">
    <property type="component" value="Unassembled WGS sequence"/>
</dbReference>
<comment type="caution">
    <text evidence="1">The sequence shown here is derived from an EMBL/GenBank/DDBJ whole genome shotgun (WGS) entry which is preliminary data.</text>
</comment>
<reference evidence="1" key="2">
    <citation type="submission" date="2023-01" db="EMBL/GenBank/DDBJ databases">
        <authorList>
            <person name="Petersen C."/>
        </authorList>
    </citation>
    <scope>NUCLEOTIDE SEQUENCE</scope>
    <source>
        <strain evidence="1">IBT 15450</strain>
    </source>
</reference>
<proteinExistence type="predicted"/>
<dbReference type="EMBL" id="JAQJZL010000004">
    <property type="protein sequence ID" value="KAJ6044994.1"/>
    <property type="molecule type" value="Genomic_DNA"/>
</dbReference>
<evidence type="ECO:0000313" key="1">
    <source>
        <dbReference type="EMBL" id="KAJ6044994.1"/>
    </source>
</evidence>
<organism evidence="1 2">
    <name type="scientific">Penicillium canescens</name>
    <dbReference type="NCBI Taxonomy" id="5083"/>
    <lineage>
        <taxon>Eukaryota</taxon>
        <taxon>Fungi</taxon>
        <taxon>Dikarya</taxon>
        <taxon>Ascomycota</taxon>
        <taxon>Pezizomycotina</taxon>
        <taxon>Eurotiomycetes</taxon>
        <taxon>Eurotiomycetidae</taxon>
        <taxon>Eurotiales</taxon>
        <taxon>Aspergillaceae</taxon>
        <taxon>Penicillium</taxon>
    </lineage>
</organism>
<keyword evidence="2" id="KW-1185">Reference proteome</keyword>